<dbReference type="Gene3D" id="3.40.640.10">
    <property type="entry name" value="Type I PLP-dependent aspartate aminotransferase-like (Major domain)"/>
    <property type="match status" value="1"/>
</dbReference>
<evidence type="ECO:0000256" key="6">
    <source>
        <dbReference type="ARBA" id="ARBA00022679"/>
    </source>
</evidence>
<evidence type="ECO:0000256" key="4">
    <source>
        <dbReference type="ARBA" id="ARBA00011738"/>
    </source>
</evidence>
<gene>
    <name evidence="9" type="primary">hisC</name>
    <name evidence="11" type="ORF">HHL14_25575</name>
</gene>
<dbReference type="InterPro" id="IPR015424">
    <property type="entry name" value="PyrdxlP-dep_Trfase"/>
</dbReference>
<evidence type="ECO:0000256" key="3">
    <source>
        <dbReference type="ARBA" id="ARBA00007970"/>
    </source>
</evidence>
<dbReference type="EC" id="2.6.1.9" evidence="9"/>
<comment type="caution">
    <text evidence="11">The sequence shown here is derived from an EMBL/GenBank/DDBJ whole genome shotgun (WGS) entry which is preliminary data.</text>
</comment>
<dbReference type="SUPFAM" id="SSF53383">
    <property type="entry name" value="PLP-dependent transferases"/>
    <property type="match status" value="1"/>
</dbReference>
<proteinExistence type="inferred from homology"/>
<evidence type="ECO:0000256" key="5">
    <source>
        <dbReference type="ARBA" id="ARBA00022576"/>
    </source>
</evidence>
<dbReference type="RefSeq" id="WP_169500377.1">
    <property type="nucleotide sequence ID" value="NZ_JABBFZ010000019.1"/>
</dbReference>
<dbReference type="Gene3D" id="3.90.1150.10">
    <property type="entry name" value="Aspartate Aminotransferase, domain 1"/>
    <property type="match status" value="1"/>
</dbReference>
<evidence type="ECO:0000259" key="10">
    <source>
        <dbReference type="Pfam" id="PF00155"/>
    </source>
</evidence>
<evidence type="ECO:0000256" key="9">
    <source>
        <dbReference type="HAMAP-Rule" id="MF_01023"/>
    </source>
</evidence>
<protein>
    <recommendedName>
        <fullName evidence="9">Histidinol-phosphate aminotransferase</fullName>
        <ecNumber evidence="9">2.6.1.9</ecNumber>
    </recommendedName>
    <alternativeName>
        <fullName evidence="9">Imidazole acetol-phosphate transaminase</fullName>
    </alternativeName>
</protein>
<comment type="cofactor">
    <cofactor evidence="1 9">
        <name>pyridoxal 5'-phosphate</name>
        <dbReference type="ChEBI" id="CHEBI:597326"/>
    </cofactor>
</comment>
<dbReference type="InterPro" id="IPR015421">
    <property type="entry name" value="PyrdxlP-dep_Trfase_major"/>
</dbReference>
<evidence type="ECO:0000256" key="1">
    <source>
        <dbReference type="ARBA" id="ARBA00001933"/>
    </source>
</evidence>
<comment type="subunit">
    <text evidence="4 9">Homodimer.</text>
</comment>
<reference evidence="11 12" key="1">
    <citation type="submission" date="2020-04" db="EMBL/GenBank/DDBJ databases">
        <title>Paraburkholderia sp. G-4-1-8 isolated from soil.</title>
        <authorList>
            <person name="Dahal R.H."/>
        </authorList>
    </citation>
    <scope>NUCLEOTIDE SEQUENCE [LARGE SCALE GENOMIC DNA]</scope>
    <source>
        <strain evidence="11 12">G-4-1-8</strain>
    </source>
</reference>
<keyword evidence="12" id="KW-1185">Reference proteome</keyword>
<dbReference type="Proteomes" id="UP000583127">
    <property type="component" value="Unassembled WGS sequence"/>
</dbReference>
<comment type="catalytic activity">
    <reaction evidence="8 9">
        <text>L-histidinol phosphate + 2-oxoglutarate = 3-(imidazol-4-yl)-2-oxopropyl phosphate + L-glutamate</text>
        <dbReference type="Rhea" id="RHEA:23744"/>
        <dbReference type="ChEBI" id="CHEBI:16810"/>
        <dbReference type="ChEBI" id="CHEBI:29985"/>
        <dbReference type="ChEBI" id="CHEBI:57766"/>
        <dbReference type="ChEBI" id="CHEBI:57980"/>
        <dbReference type="EC" id="2.6.1.9"/>
    </reaction>
</comment>
<dbReference type="InterPro" id="IPR005861">
    <property type="entry name" value="HisP_aminotrans"/>
</dbReference>
<dbReference type="GO" id="GO:0030170">
    <property type="term" value="F:pyridoxal phosphate binding"/>
    <property type="evidence" value="ECO:0007669"/>
    <property type="project" value="InterPro"/>
</dbReference>
<feature type="modified residue" description="N6-(pyridoxal phosphate)lysine" evidence="9">
    <location>
        <position position="236"/>
    </location>
</feature>
<evidence type="ECO:0000313" key="12">
    <source>
        <dbReference type="Proteomes" id="UP000583127"/>
    </source>
</evidence>
<dbReference type="GO" id="GO:0000105">
    <property type="term" value="P:L-histidine biosynthetic process"/>
    <property type="evidence" value="ECO:0007669"/>
    <property type="project" value="UniProtKB-UniRule"/>
</dbReference>
<dbReference type="CDD" id="cd00609">
    <property type="entry name" value="AAT_like"/>
    <property type="match status" value="1"/>
</dbReference>
<keyword evidence="6 9" id="KW-0808">Transferase</keyword>
<evidence type="ECO:0000256" key="8">
    <source>
        <dbReference type="ARBA" id="ARBA00047481"/>
    </source>
</evidence>
<dbReference type="InterPro" id="IPR004839">
    <property type="entry name" value="Aminotransferase_I/II_large"/>
</dbReference>
<keyword evidence="9" id="KW-0368">Histidine biosynthesis</keyword>
<name>A0A7Y0FFG4_9BURK</name>
<keyword evidence="5 9" id="KW-0032">Aminotransferase</keyword>
<keyword evidence="7 9" id="KW-0663">Pyridoxal phosphate</keyword>
<sequence length="382" mass="41286">MNGPHFDHRHPDEHAVGSPLPMPYLVDGPVYTPGQASAPAGAATVFRLASNESPLGMSDMARDAIFGVAGNQHLYPDPDGAPLARAIGDVFGLDPARIVTSPGSDIIINWIIQGWVGQGSVIYPEHAFQSYRIRAANNGATPVAAPEVDLRTDVQAILRCVSPQTRAVFIANPNNPTGTWLSLEELRSLRARLRSDILLVVDEAYFDYVRVRGYETALALVDSPAANVIVTRTFSKFYGLAGLRVGWAYVPTSFVRVFDKLRGPFAVSRIAIAAAIASLGDTAYQTSAYTHNVRWRTWLQDQIRGLGYRTTDSVGNFALFQVPGGADGATTLNARLAAKGLLCRVANQNALPEWIRVSVGSADAMTAFVQALSDLSRDARHR</sequence>
<keyword evidence="9" id="KW-0028">Amino-acid biosynthesis</keyword>
<dbReference type="GO" id="GO:0004400">
    <property type="term" value="F:histidinol-phosphate transaminase activity"/>
    <property type="evidence" value="ECO:0007669"/>
    <property type="project" value="UniProtKB-UniRule"/>
</dbReference>
<evidence type="ECO:0000256" key="7">
    <source>
        <dbReference type="ARBA" id="ARBA00022898"/>
    </source>
</evidence>
<comment type="pathway">
    <text evidence="2 9">Amino-acid biosynthesis; L-histidine biosynthesis; L-histidine from 5-phospho-alpha-D-ribose 1-diphosphate: step 7/9.</text>
</comment>
<evidence type="ECO:0000256" key="2">
    <source>
        <dbReference type="ARBA" id="ARBA00005011"/>
    </source>
</evidence>
<dbReference type="InterPro" id="IPR015422">
    <property type="entry name" value="PyrdxlP-dep_Trfase_small"/>
</dbReference>
<accession>A0A7Y0FFG4</accession>
<dbReference type="PANTHER" id="PTHR43643">
    <property type="entry name" value="HISTIDINOL-PHOSPHATE AMINOTRANSFERASE 2"/>
    <property type="match status" value="1"/>
</dbReference>
<evidence type="ECO:0000313" key="11">
    <source>
        <dbReference type="EMBL" id="NML34187.1"/>
    </source>
</evidence>
<dbReference type="EMBL" id="JABBFZ010000019">
    <property type="protein sequence ID" value="NML34187.1"/>
    <property type="molecule type" value="Genomic_DNA"/>
</dbReference>
<dbReference type="Pfam" id="PF00155">
    <property type="entry name" value="Aminotran_1_2"/>
    <property type="match status" value="1"/>
</dbReference>
<comment type="similarity">
    <text evidence="3 9">Belongs to the class-II pyridoxal-phosphate-dependent aminotransferase family. Histidinol-phosphate aminotransferase subfamily.</text>
</comment>
<dbReference type="HAMAP" id="MF_01023">
    <property type="entry name" value="HisC_aminotrans_2"/>
    <property type="match status" value="1"/>
</dbReference>
<dbReference type="InterPro" id="IPR050106">
    <property type="entry name" value="HistidinolP_aminotransfase"/>
</dbReference>
<feature type="domain" description="Aminotransferase class I/classII large" evidence="10">
    <location>
        <begin position="45"/>
        <end position="372"/>
    </location>
</feature>
<organism evidence="11 12">
    <name type="scientific">Paraburkholderia antibiotica</name>
    <dbReference type="NCBI Taxonomy" id="2728839"/>
    <lineage>
        <taxon>Bacteria</taxon>
        <taxon>Pseudomonadati</taxon>
        <taxon>Pseudomonadota</taxon>
        <taxon>Betaproteobacteria</taxon>
        <taxon>Burkholderiales</taxon>
        <taxon>Burkholderiaceae</taxon>
        <taxon>Paraburkholderia</taxon>
    </lineage>
</organism>
<dbReference type="AlphaFoldDB" id="A0A7Y0FFG4"/>
<dbReference type="PANTHER" id="PTHR43643:SF3">
    <property type="entry name" value="HISTIDINOL-PHOSPHATE AMINOTRANSFERASE"/>
    <property type="match status" value="1"/>
</dbReference>
<dbReference type="UniPathway" id="UPA00031">
    <property type="reaction ID" value="UER00012"/>
</dbReference>